<dbReference type="RefSeq" id="WP_160645617.1">
    <property type="nucleotide sequence ID" value="NZ_SIJB01000018.1"/>
</dbReference>
<keyword evidence="8" id="KW-1185">Reference proteome</keyword>
<evidence type="ECO:0000256" key="1">
    <source>
        <dbReference type="ARBA" id="ARBA00023015"/>
    </source>
</evidence>
<dbReference type="SMART" id="SM00419">
    <property type="entry name" value="HTH_CRP"/>
    <property type="match status" value="1"/>
</dbReference>
<accession>A0A6N9PZ68</accession>
<keyword evidence="1" id="KW-0805">Transcription regulation</keyword>
<dbReference type="CDD" id="cd00038">
    <property type="entry name" value="CAP_ED"/>
    <property type="match status" value="1"/>
</dbReference>
<dbReference type="GO" id="GO:0003677">
    <property type="term" value="F:DNA binding"/>
    <property type="evidence" value="ECO:0007669"/>
    <property type="project" value="UniProtKB-KW"/>
</dbReference>
<dbReference type="InterPro" id="IPR036390">
    <property type="entry name" value="WH_DNA-bd_sf"/>
</dbReference>
<dbReference type="Pfam" id="PF00027">
    <property type="entry name" value="cNMP_binding"/>
    <property type="match status" value="1"/>
</dbReference>
<evidence type="ECO:0000256" key="2">
    <source>
        <dbReference type="ARBA" id="ARBA00023125"/>
    </source>
</evidence>
<dbReference type="Proteomes" id="UP000448943">
    <property type="component" value="Unassembled WGS sequence"/>
</dbReference>
<dbReference type="PANTHER" id="PTHR24567">
    <property type="entry name" value="CRP FAMILY TRANSCRIPTIONAL REGULATORY PROTEIN"/>
    <property type="match status" value="1"/>
</dbReference>
<evidence type="ECO:0000256" key="4">
    <source>
        <dbReference type="ARBA" id="ARBA00023163"/>
    </source>
</evidence>
<dbReference type="SUPFAM" id="SSF51206">
    <property type="entry name" value="cAMP-binding domain-like"/>
    <property type="match status" value="1"/>
</dbReference>
<feature type="domain" description="Cyclic nucleotide-binding" evidence="5">
    <location>
        <begin position="14"/>
        <end position="117"/>
    </location>
</feature>
<dbReference type="PROSITE" id="PS50042">
    <property type="entry name" value="CNMP_BINDING_3"/>
    <property type="match status" value="1"/>
</dbReference>
<sequence length="239" mass="27118">MDHLALNCKSSGQISLFLSDENVERLKSAMYSHHFLQQQYLFHEGEPAKKLFYVNEGQVKIYKLTDDGKELILYILQEGDMFCEFGGLGDLNFSYSAQALTNCNIGMIEHSDLEMLIYQHGDFAVEFLKWMSLWHRKTESKFRDLLLFGKSGALASTLIRLSNSYGKLTEDGIVLDVKLTNTDIANLIGTTRESVNRLLNKHKDDGIISMKNGTITIHKLNDLKSIVSCPDCPIEICRI</sequence>
<evidence type="ECO:0000259" key="6">
    <source>
        <dbReference type="PROSITE" id="PS51063"/>
    </source>
</evidence>
<dbReference type="Pfam" id="PF13545">
    <property type="entry name" value="HTH_Crp_2"/>
    <property type="match status" value="1"/>
</dbReference>
<dbReference type="InterPro" id="IPR012318">
    <property type="entry name" value="HTH_CRP"/>
</dbReference>
<dbReference type="InterPro" id="IPR000595">
    <property type="entry name" value="cNMP-bd_dom"/>
</dbReference>
<keyword evidence="2" id="KW-0238">DNA-binding</keyword>
<dbReference type="SMART" id="SM00100">
    <property type="entry name" value="cNMP"/>
    <property type="match status" value="1"/>
</dbReference>
<dbReference type="CDD" id="cd00092">
    <property type="entry name" value="HTH_CRP"/>
    <property type="match status" value="1"/>
</dbReference>
<reference evidence="7 8" key="1">
    <citation type="submission" date="2019-01" db="EMBL/GenBank/DDBJ databases">
        <title>Chengkuizengella sp. nov., isolated from deep-sea sediment of East Pacific Ocean.</title>
        <authorList>
            <person name="Yang J."/>
            <person name="Lai Q."/>
            <person name="Shao Z."/>
        </authorList>
    </citation>
    <scope>NUCLEOTIDE SEQUENCE [LARGE SCALE GENOMIC DNA]</scope>
    <source>
        <strain evidence="7 8">YPA3-1-1</strain>
    </source>
</reference>
<evidence type="ECO:0000259" key="5">
    <source>
        <dbReference type="PROSITE" id="PS50042"/>
    </source>
</evidence>
<protein>
    <submittedName>
        <fullName evidence="7">Crp/Fnr family transcriptional regulator</fullName>
    </submittedName>
</protein>
<dbReference type="EMBL" id="SIJB01000018">
    <property type="protein sequence ID" value="NBI28821.1"/>
    <property type="molecule type" value="Genomic_DNA"/>
</dbReference>
<name>A0A6N9PZ68_9BACL</name>
<dbReference type="Gene3D" id="2.60.120.10">
    <property type="entry name" value="Jelly Rolls"/>
    <property type="match status" value="1"/>
</dbReference>
<keyword evidence="3" id="KW-0010">Activator</keyword>
<evidence type="ECO:0000313" key="7">
    <source>
        <dbReference type="EMBL" id="NBI28821.1"/>
    </source>
</evidence>
<dbReference type="InterPro" id="IPR018490">
    <property type="entry name" value="cNMP-bd_dom_sf"/>
</dbReference>
<dbReference type="Gene3D" id="1.10.10.10">
    <property type="entry name" value="Winged helix-like DNA-binding domain superfamily/Winged helix DNA-binding domain"/>
    <property type="match status" value="1"/>
</dbReference>
<dbReference type="InterPro" id="IPR014710">
    <property type="entry name" value="RmlC-like_jellyroll"/>
</dbReference>
<dbReference type="PANTHER" id="PTHR24567:SF74">
    <property type="entry name" value="HTH-TYPE TRANSCRIPTIONAL REGULATOR ARCR"/>
    <property type="match status" value="1"/>
</dbReference>
<dbReference type="OrthoDB" id="9810708at2"/>
<proteinExistence type="predicted"/>
<feature type="domain" description="HTH crp-type" evidence="6">
    <location>
        <begin position="148"/>
        <end position="221"/>
    </location>
</feature>
<dbReference type="GO" id="GO:0005829">
    <property type="term" value="C:cytosol"/>
    <property type="evidence" value="ECO:0007669"/>
    <property type="project" value="TreeGrafter"/>
</dbReference>
<evidence type="ECO:0000313" key="8">
    <source>
        <dbReference type="Proteomes" id="UP000448943"/>
    </source>
</evidence>
<comment type="caution">
    <text evidence="7">The sequence shown here is derived from an EMBL/GenBank/DDBJ whole genome shotgun (WGS) entry which is preliminary data.</text>
</comment>
<dbReference type="PRINTS" id="PR00034">
    <property type="entry name" value="HTHCRP"/>
</dbReference>
<dbReference type="PROSITE" id="PS51063">
    <property type="entry name" value="HTH_CRP_2"/>
    <property type="match status" value="1"/>
</dbReference>
<dbReference type="InterPro" id="IPR036388">
    <property type="entry name" value="WH-like_DNA-bd_sf"/>
</dbReference>
<dbReference type="AlphaFoldDB" id="A0A6N9PZ68"/>
<evidence type="ECO:0000256" key="3">
    <source>
        <dbReference type="ARBA" id="ARBA00023159"/>
    </source>
</evidence>
<gene>
    <name evidence="7" type="ORF">ERL59_07610</name>
</gene>
<dbReference type="InterPro" id="IPR050397">
    <property type="entry name" value="Env_Response_Regulators"/>
</dbReference>
<organism evidence="7 8">
    <name type="scientific">Chengkuizengella marina</name>
    <dbReference type="NCBI Taxonomy" id="2507566"/>
    <lineage>
        <taxon>Bacteria</taxon>
        <taxon>Bacillati</taxon>
        <taxon>Bacillota</taxon>
        <taxon>Bacilli</taxon>
        <taxon>Bacillales</taxon>
        <taxon>Paenibacillaceae</taxon>
        <taxon>Chengkuizengella</taxon>
    </lineage>
</organism>
<dbReference type="SUPFAM" id="SSF46785">
    <property type="entry name" value="Winged helix' DNA-binding domain"/>
    <property type="match status" value="1"/>
</dbReference>
<dbReference type="GO" id="GO:0003700">
    <property type="term" value="F:DNA-binding transcription factor activity"/>
    <property type="evidence" value="ECO:0007669"/>
    <property type="project" value="TreeGrafter"/>
</dbReference>
<keyword evidence="4" id="KW-0804">Transcription</keyword>